<reference evidence="2" key="2">
    <citation type="submission" date="2020-09" db="EMBL/GenBank/DDBJ databases">
        <authorList>
            <person name="Sun Q."/>
            <person name="Zhou Y."/>
        </authorList>
    </citation>
    <scope>NUCLEOTIDE SEQUENCE</scope>
    <source>
        <strain evidence="2">CGMCC 4.7308</strain>
    </source>
</reference>
<dbReference type="Proteomes" id="UP000655208">
    <property type="component" value="Unassembled WGS sequence"/>
</dbReference>
<evidence type="ECO:0000313" key="3">
    <source>
        <dbReference type="Proteomes" id="UP000655208"/>
    </source>
</evidence>
<dbReference type="AlphaFoldDB" id="A0A917WAV4"/>
<dbReference type="RefSeq" id="WP_188940000.1">
    <property type="nucleotide sequence ID" value="NZ_BMNA01000001.1"/>
</dbReference>
<accession>A0A917WAV4</accession>
<protein>
    <submittedName>
        <fullName evidence="2">Uncharacterized protein</fullName>
    </submittedName>
</protein>
<dbReference type="EMBL" id="BMNA01000001">
    <property type="protein sequence ID" value="GGL89678.1"/>
    <property type="molecule type" value="Genomic_DNA"/>
</dbReference>
<proteinExistence type="predicted"/>
<comment type="caution">
    <text evidence="2">The sequence shown here is derived from an EMBL/GenBank/DDBJ whole genome shotgun (WGS) entry which is preliminary data.</text>
</comment>
<gene>
    <name evidence="2" type="ORF">GCM10011594_06640</name>
</gene>
<evidence type="ECO:0000256" key="1">
    <source>
        <dbReference type="SAM" id="MobiDB-lite"/>
    </source>
</evidence>
<reference evidence="2" key="1">
    <citation type="journal article" date="2014" name="Int. J. Syst. Evol. Microbiol.">
        <title>Complete genome sequence of Corynebacterium casei LMG S-19264T (=DSM 44701T), isolated from a smear-ripened cheese.</title>
        <authorList>
            <consortium name="US DOE Joint Genome Institute (JGI-PGF)"/>
            <person name="Walter F."/>
            <person name="Albersmeier A."/>
            <person name="Kalinowski J."/>
            <person name="Ruckert C."/>
        </authorList>
    </citation>
    <scope>NUCLEOTIDE SEQUENCE</scope>
    <source>
        <strain evidence="2">CGMCC 4.7308</strain>
    </source>
</reference>
<evidence type="ECO:0000313" key="2">
    <source>
        <dbReference type="EMBL" id="GGL89678.1"/>
    </source>
</evidence>
<organism evidence="2 3">
    <name type="scientific">Nakamurella endophytica</name>
    <dbReference type="NCBI Taxonomy" id="1748367"/>
    <lineage>
        <taxon>Bacteria</taxon>
        <taxon>Bacillati</taxon>
        <taxon>Actinomycetota</taxon>
        <taxon>Actinomycetes</taxon>
        <taxon>Nakamurellales</taxon>
        <taxon>Nakamurellaceae</taxon>
        <taxon>Nakamurella</taxon>
    </lineage>
</organism>
<sequence>MTADPADNPDFDDVEASGPDDPVRADDPSAGPGDQATLADPPDDRAAAAQSTVLGPD</sequence>
<name>A0A917WAV4_9ACTN</name>
<keyword evidence="3" id="KW-1185">Reference proteome</keyword>
<feature type="region of interest" description="Disordered" evidence="1">
    <location>
        <begin position="1"/>
        <end position="57"/>
    </location>
</feature>